<organism evidence="2 3">
    <name type="scientific">Methylocaldum marinum</name>
    <dbReference type="NCBI Taxonomy" id="1432792"/>
    <lineage>
        <taxon>Bacteria</taxon>
        <taxon>Pseudomonadati</taxon>
        <taxon>Pseudomonadota</taxon>
        <taxon>Gammaproteobacteria</taxon>
        <taxon>Methylococcales</taxon>
        <taxon>Methylococcaceae</taxon>
        <taxon>Methylocaldum</taxon>
    </lineage>
</organism>
<feature type="domain" description="Colicin D immunity protein" evidence="1">
    <location>
        <begin position="1"/>
        <end position="84"/>
    </location>
</feature>
<accession>A0A250KTG1</accession>
<dbReference type="InterPro" id="IPR036471">
    <property type="entry name" value="Colicin_D_sf"/>
</dbReference>
<proteinExistence type="predicted"/>
<keyword evidence="3" id="KW-1185">Reference proteome</keyword>
<sequence length="89" mass="10375">MSVTILEFARSFVDERLSADEFANCYLELWKIERDNNLLQQDDDKLSECLSSIFCLADQYNPDHDRDEHELDAVQLREEVAKLISGFGF</sequence>
<dbReference type="AlphaFoldDB" id="A0A250KTG1"/>
<evidence type="ECO:0000313" key="3">
    <source>
        <dbReference type="Proteomes" id="UP000266313"/>
    </source>
</evidence>
<dbReference type="GO" id="GO:0015643">
    <property type="term" value="F:toxic substance binding"/>
    <property type="evidence" value="ECO:0007669"/>
    <property type="project" value="InterPro"/>
</dbReference>
<dbReference type="InterPro" id="IPR015287">
    <property type="entry name" value="Colicin_D_immunity_dom"/>
</dbReference>
<evidence type="ECO:0000313" key="2">
    <source>
        <dbReference type="EMBL" id="BBA34940.1"/>
    </source>
</evidence>
<dbReference type="OrthoDB" id="8595941at2"/>
<dbReference type="Gene3D" id="1.20.120.650">
    <property type="entry name" value="Colicin D"/>
    <property type="match status" value="1"/>
</dbReference>
<gene>
    <name evidence="2" type="ORF">sS8_2997</name>
</gene>
<protein>
    <submittedName>
        <fullName evidence="2">Colicin D</fullName>
    </submittedName>
</protein>
<dbReference type="EMBL" id="AP017928">
    <property type="protein sequence ID" value="BBA34940.1"/>
    <property type="molecule type" value="Genomic_DNA"/>
</dbReference>
<dbReference type="Proteomes" id="UP000266313">
    <property type="component" value="Chromosome"/>
</dbReference>
<reference evidence="2 3" key="1">
    <citation type="submission" date="2016-12" db="EMBL/GenBank/DDBJ databases">
        <title>Genome sequencing of Methylocaldum marinum.</title>
        <authorList>
            <person name="Takeuchi M."/>
            <person name="Kamagata Y."/>
            <person name="Hiraoka S."/>
            <person name="Oshima K."/>
            <person name="Hattori M."/>
            <person name="Iwasaki W."/>
        </authorList>
    </citation>
    <scope>NUCLEOTIDE SEQUENCE [LARGE SCALE GENOMIC DNA]</scope>
    <source>
        <strain evidence="2 3">S8</strain>
    </source>
</reference>
<dbReference type="KEGG" id="mmai:sS8_2997"/>
<name>A0A250KTG1_9GAMM</name>
<dbReference type="SUPFAM" id="SSF101125">
    <property type="entry name" value="Colicin D immunity protein"/>
    <property type="match status" value="1"/>
</dbReference>
<dbReference type="GO" id="GO:0030153">
    <property type="term" value="P:bacteriocin immunity"/>
    <property type="evidence" value="ECO:0007669"/>
    <property type="project" value="InterPro"/>
</dbReference>
<dbReference type="RefSeq" id="WP_119630234.1">
    <property type="nucleotide sequence ID" value="NZ_AP017928.1"/>
</dbReference>
<evidence type="ECO:0000259" key="1">
    <source>
        <dbReference type="Pfam" id="PF09204"/>
    </source>
</evidence>
<dbReference type="Pfam" id="PF09204">
    <property type="entry name" value="Colicin_immun"/>
    <property type="match status" value="1"/>
</dbReference>